<evidence type="ECO:0000313" key="10">
    <source>
        <dbReference type="Proteomes" id="UP000319263"/>
    </source>
</evidence>
<dbReference type="InterPro" id="IPR051535">
    <property type="entry name" value="Siderophore_ABC-ATPase"/>
</dbReference>
<keyword evidence="3" id="KW-1003">Cell membrane</keyword>
<dbReference type="OrthoDB" id="9784297at2"/>
<dbReference type="EMBL" id="CP041692">
    <property type="protein sequence ID" value="QDP98652.1"/>
    <property type="molecule type" value="Genomic_DNA"/>
</dbReference>
<dbReference type="GO" id="GO:0016887">
    <property type="term" value="F:ATP hydrolysis activity"/>
    <property type="evidence" value="ECO:0007669"/>
    <property type="project" value="InterPro"/>
</dbReference>
<evidence type="ECO:0000256" key="5">
    <source>
        <dbReference type="ARBA" id="ARBA00023004"/>
    </source>
</evidence>
<dbReference type="GO" id="GO:0006826">
    <property type="term" value="P:iron ion transport"/>
    <property type="evidence" value="ECO:0007669"/>
    <property type="project" value="UniProtKB-KW"/>
</dbReference>
<keyword evidence="2" id="KW-0813">Transport</keyword>
<evidence type="ECO:0000256" key="1">
    <source>
        <dbReference type="ARBA" id="ARBA00004202"/>
    </source>
</evidence>
<dbReference type="SMART" id="SM00382">
    <property type="entry name" value="AAA"/>
    <property type="match status" value="1"/>
</dbReference>
<evidence type="ECO:0000256" key="2">
    <source>
        <dbReference type="ARBA" id="ARBA00022448"/>
    </source>
</evidence>
<dbReference type="InterPro" id="IPR003959">
    <property type="entry name" value="ATPase_AAA_core"/>
</dbReference>
<keyword evidence="4" id="KW-0410">Iron transport</keyword>
<dbReference type="Gene3D" id="3.40.50.300">
    <property type="entry name" value="P-loop containing nucleotide triphosphate hydrolases"/>
    <property type="match status" value="2"/>
</dbReference>
<dbReference type="Pfam" id="PF13304">
    <property type="entry name" value="AAA_21"/>
    <property type="match status" value="2"/>
</dbReference>
<evidence type="ECO:0000256" key="3">
    <source>
        <dbReference type="ARBA" id="ARBA00022475"/>
    </source>
</evidence>
<dbReference type="GO" id="GO:0005524">
    <property type="term" value="F:ATP binding"/>
    <property type="evidence" value="ECO:0007669"/>
    <property type="project" value="InterPro"/>
</dbReference>
<evidence type="ECO:0000259" key="8">
    <source>
        <dbReference type="SMART" id="SM00382"/>
    </source>
</evidence>
<evidence type="ECO:0000313" key="9">
    <source>
        <dbReference type="EMBL" id="QDP98652.1"/>
    </source>
</evidence>
<dbReference type="AlphaFoldDB" id="A0A516Q5M0"/>
<dbReference type="GO" id="GO:0005886">
    <property type="term" value="C:plasma membrane"/>
    <property type="evidence" value="ECO:0007669"/>
    <property type="project" value="UniProtKB-SubCell"/>
</dbReference>
<dbReference type="PANTHER" id="PTHR42771">
    <property type="entry name" value="IRON(3+)-HYDROXAMATE IMPORT ATP-BINDING PROTEIN FHUC"/>
    <property type="match status" value="1"/>
</dbReference>
<organism evidence="9 10">
    <name type="scientific">Microlunatus elymi</name>
    <dbReference type="NCBI Taxonomy" id="2596828"/>
    <lineage>
        <taxon>Bacteria</taxon>
        <taxon>Bacillati</taxon>
        <taxon>Actinomycetota</taxon>
        <taxon>Actinomycetes</taxon>
        <taxon>Propionibacteriales</taxon>
        <taxon>Propionibacteriaceae</taxon>
        <taxon>Microlunatus</taxon>
    </lineage>
</organism>
<proteinExistence type="predicted"/>
<dbReference type="InterPro" id="IPR027417">
    <property type="entry name" value="P-loop_NTPase"/>
</dbReference>
<evidence type="ECO:0000256" key="4">
    <source>
        <dbReference type="ARBA" id="ARBA00022496"/>
    </source>
</evidence>
<reference evidence="9 10" key="1">
    <citation type="submission" date="2019-07" db="EMBL/GenBank/DDBJ databases">
        <title>Microlunatus dokdonensis sp. nov. isolated from the rhizospheric soil of the wild plant Elymus tsukushiensis.</title>
        <authorList>
            <person name="Ghim S.-Y."/>
            <person name="Hwang Y.-J."/>
            <person name="Son J.-S."/>
            <person name="Shin J.-H."/>
        </authorList>
    </citation>
    <scope>NUCLEOTIDE SEQUENCE [LARGE SCALE GENOMIC DNA]</scope>
    <source>
        <strain evidence="9 10">KUDC0627</strain>
    </source>
</reference>
<dbReference type="KEGG" id="mik:FOE78_07300"/>
<feature type="domain" description="AAA+ ATPase" evidence="8">
    <location>
        <begin position="39"/>
        <end position="208"/>
    </location>
</feature>
<accession>A0A516Q5M0</accession>
<dbReference type="SUPFAM" id="SSF52540">
    <property type="entry name" value="P-loop containing nucleoside triphosphate hydrolases"/>
    <property type="match status" value="1"/>
</dbReference>
<sequence length="240" mass="26848">MRPLPVRRVFEDDHGPLDRKTWPATLPAVRQLLDDGLEFDRVTVLVGENGSGKSTLIEAIAMAYGLSPEGGSTGAMHSTRVTESELWKAIRLGRGAGASRWGYFLRAETMHGLYSYLEDHPGPDPHFHRMSHGESFMTMIAQPERFDHGGLFVMDEPEAGLSFVTQLTLLGRLIELAADERTQLIIATHSPIIARLPGANLLQLDQDGITPIDWDDLAVVYHYRSFLDSPDRYLHHLLRP</sequence>
<dbReference type="PANTHER" id="PTHR42771:SF2">
    <property type="entry name" value="IRON(3+)-HYDROXAMATE IMPORT ATP-BINDING PROTEIN FHUC"/>
    <property type="match status" value="1"/>
</dbReference>
<gene>
    <name evidence="9" type="ORF">FOE78_07300</name>
</gene>
<dbReference type="Proteomes" id="UP000319263">
    <property type="component" value="Chromosome"/>
</dbReference>
<keyword evidence="10" id="KW-1185">Reference proteome</keyword>
<name>A0A516Q5M0_9ACTN</name>
<keyword evidence="6" id="KW-0406">Ion transport</keyword>
<comment type="subcellular location">
    <subcellularLocation>
        <location evidence="1">Cell membrane</location>
        <topology evidence="1">Peripheral membrane protein</topology>
    </subcellularLocation>
</comment>
<keyword evidence="5" id="KW-0408">Iron</keyword>
<dbReference type="InterPro" id="IPR003593">
    <property type="entry name" value="AAA+_ATPase"/>
</dbReference>
<evidence type="ECO:0000256" key="6">
    <source>
        <dbReference type="ARBA" id="ARBA00023065"/>
    </source>
</evidence>
<keyword evidence="7" id="KW-0472">Membrane</keyword>
<dbReference type="GO" id="GO:0006302">
    <property type="term" value="P:double-strand break repair"/>
    <property type="evidence" value="ECO:0007669"/>
    <property type="project" value="InterPro"/>
</dbReference>
<protein>
    <submittedName>
        <fullName evidence="9">AAA family ATPase</fullName>
    </submittedName>
</protein>
<evidence type="ECO:0000256" key="7">
    <source>
        <dbReference type="ARBA" id="ARBA00023136"/>
    </source>
</evidence>